<evidence type="ECO:0000256" key="4">
    <source>
        <dbReference type="ARBA" id="ARBA00023136"/>
    </source>
</evidence>
<dbReference type="VEuPathDB" id="FungiDB:CJI97_003359"/>
<name>A0A0L0P408_CANAR</name>
<gene>
    <name evidence="8" type="ORF">QG37_01984</name>
</gene>
<evidence type="ECO:0000256" key="2">
    <source>
        <dbReference type="ARBA" id="ARBA00022692"/>
    </source>
</evidence>
<accession>A0A0L0P408</accession>
<proteinExistence type="predicted"/>
<evidence type="ECO:0000313" key="8">
    <source>
        <dbReference type="EMBL" id="KNE01108.1"/>
    </source>
</evidence>
<dbReference type="InterPro" id="IPR051987">
    <property type="entry name" value="Sigma-2_receptor-like"/>
</dbReference>
<dbReference type="VEuPathDB" id="FungiDB:CJJ09_000821"/>
<evidence type="ECO:0000256" key="3">
    <source>
        <dbReference type="ARBA" id="ARBA00022989"/>
    </source>
</evidence>
<dbReference type="PROSITE" id="PS51751">
    <property type="entry name" value="EXPERA"/>
    <property type="match status" value="1"/>
</dbReference>
<evidence type="ECO:0000256" key="6">
    <source>
        <dbReference type="SAM" id="Phobius"/>
    </source>
</evidence>
<dbReference type="GO" id="GO:0005783">
    <property type="term" value="C:endoplasmic reticulum"/>
    <property type="evidence" value="ECO:0007669"/>
    <property type="project" value="TreeGrafter"/>
</dbReference>
<protein>
    <recommendedName>
        <fullName evidence="7">EXPERA domain-containing protein</fullName>
    </recommendedName>
</protein>
<dbReference type="InterPro" id="IPR033118">
    <property type="entry name" value="EXPERA"/>
</dbReference>
<keyword evidence="4 5" id="KW-0472">Membrane</keyword>
<dbReference type="Pfam" id="PF05241">
    <property type="entry name" value="EBP"/>
    <property type="match status" value="1"/>
</dbReference>
<comment type="subcellular location">
    <subcellularLocation>
        <location evidence="1">Membrane</location>
        <topology evidence="1">Multi-pass membrane protein</topology>
    </subcellularLocation>
</comment>
<feature type="transmembrane region" description="Helical" evidence="6">
    <location>
        <begin position="139"/>
        <end position="159"/>
    </location>
</feature>
<dbReference type="AlphaFoldDB" id="A0A0L0P408"/>
<dbReference type="PANTHER" id="PTHR31204">
    <property type="entry name" value="SIGMA INTRACELLULAR RECEPTOR 2"/>
    <property type="match status" value="1"/>
</dbReference>
<dbReference type="VEuPathDB" id="FungiDB:CJI96_0001821"/>
<dbReference type="VEuPathDB" id="FungiDB:CJJ07_000922"/>
<feature type="transmembrane region" description="Helical" evidence="6">
    <location>
        <begin position="171"/>
        <end position="193"/>
    </location>
</feature>
<organism evidence="8 9">
    <name type="scientific">Candidozyma auris</name>
    <name type="common">Yeast</name>
    <name type="synonym">Candida auris</name>
    <dbReference type="NCBI Taxonomy" id="498019"/>
    <lineage>
        <taxon>Eukaryota</taxon>
        <taxon>Fungi</taxon>
        <taxon>Dikarya</taxon>
        <taxon>Ascomycota</taxon>
        <taxon>Saccharomycotina</taxon>
        <taxon>Pichiomycetes</taxon>
        <taxon>Metschnikowiaceae</taxon>
        <taxon>Candidozyma</taxon>
    </lineage>
</organism>
<dbReference type="GO" id="GO:0016020">
    <property type="term" value="C:membrane"/>
    <property type="evidence" value="ECO:0007669"/>
    <property type="project" value="UniProtKB-SubCell"/>
</dbReference>
<dbReference type="VEuPathDB" id="FungiDB:B9J08_003284"/>
<evidence type="ECO:0000256" key="5">
    <source>
        <dbReference type="PROSITE-ProRule" id="PRU01087"/>
    </source>
</evidence>
<comment type="caution">
    <text evidence="8">The sequence shown here is derived from an EMBL/GenBank/DDBJ whole genome shotgun (WGS) entry which is preliminary data.</text>
</comment>
<keyword evidence="3 5" id="KW-1133">Transmembrane helix</keyword>
<dbReference type="GO" id="GO:0006626">
    <property type="term" value="P:protein targeting to mitochondrion"/>
    <property type="evidence" value="ECO:0007669"/>
    <property type="project" value="EnsemblFungi"/>
</dbReference>
<evidence type="ECO:0000256" key="1">
    <source>
        <dbReference type="ARBA" id="ARBA00004141"/>
    </source>
</evidence>
<evidence type="ECO:0000259" key="7">
    <source>
        <dbReference type="PROSITE" id="PS51751"/>
    </source>
</evidence>
<dbReference type="VEuPathDB" id="FungiDB:QG37_01984"/>
<reference evidence="9" key="1">
    <citation type="journal article" date="2015" name="BMC Genomics">
        <title>Draft genome of a commonly misdiagnosed multidrug resistant pathogen Candida auris.</title>
        <authorList>
            <person name="Chatterjee S."/>
            <person name="Alampalli S.V."/>
            <person name="Nageshan R.K."/>
            <person name="Chettiar S.T."/>
            <person name="Joshi S."/>
            <person name="Tatu U.S."/>
        </authorList>
    </citation>
    <scope>NUCLEOTIDE SEQUENCE [LARGE SCALE GENOMIC DNA]</scope>
    <source>
        <strain evidence="9">6684</strain>
    </source>
</reference>
<feature type="transmembrane region" description="Helical" evidence="6">
    <location>
        <begin position="89"/>
        <end position="109"/>
    </location>
</feature>
<sequence>MSFTILGIFQPLREILATISNRWESNGLKGFVDLKSTRWPKRHFSLALSVIAIGPALTAPEVRTFQVPDRSFSPSTLPEAKMNKRDTFYYWYFIIHIPVTIIMDSTMVIPEVYQPSFQRWLAEFHITANKDFLLQEMPLWLQISATFELFVQLPIFFLAARALRRNCQKIYVLMTVYGFNAFFTTLLCLAYAYRDAPKHGLTAAETYNLLGLYTPYCLIPLVMMLDCGWRATQLIERPKTE</sequence>
<feature type="transmembrane region" description="Helical" evidence="6">
    <location>
        <begin position="213"/>
        <end position="232"/>
    </location>
</feature>
<feature type="domain" description="EXPERA" evidence="7">
    <location>
        <begin position="85"/>
        <end position="224"/>
    </location>
</feature>
<keyword evidence="2 5" id="KW-0812">Transmembrane</keyword>
<dbReference type="EMBL" id="LGST01000016">
    <property type="protein sequence ID" value="KNE01108.1"/>
    <property type="molecule type" value="Genomic_DNA"/>
</dbReference>
<dbReference type="PANTHER" id="PTHR31204:SF1">
    <property type="entry name" value="SIGMA INTRACELLULAR RECEPTOR 2"/>
    <property type="match status" value="1"/>
</dbReference>
<evidence type="ECO:0000313" key="9">
    <source>
        <dbReference type="Proteomes" id="UP000037122"/>
    </source>
</evidence>
<dbReference type="Proteomes" id="UP000037122">
    <property type="component" value="Unassembled WGS sequence"/>
</dbReference>